<protein>
    <submittedName>
        <fullName evidence="1">Uncharacterized protein</fullName>
    </submittedName>
</protein>
<dbReference type="AlphaFoldDB" id="F4Y081"/>
<dbReference type="HOGENOM" id="CLU_2983699_0_0_3"/>
<accession>F4Y081</accession>
<dbReference type="Proteomes" id="UP000003959">
    <property type="component" value="Unassembled WGS sequence"/>
</dbReference>
<name>F4Y081_9CYAN</name>
<evidence type="ECO:0000313" key="1">
    <source>
        <dbReference type="EMBL" id="EGJ29671.1"/>
    </source>
</evidence>
<reference evidence="2" key="1">
    <citation type="journal article" date="2011" name="Proc. Natl. Acad. Sci. U.S.A.">
        <title>Genomic insights into the physiology and ecology of the marine filamentous cyanobacterium Lyngbya majuscula.</title>
        <authorList>
            <person name="Jones A.C."/>
            <person name="Monroe E.A."/>
            <person name="Podell S."/>
            <person name="Hess W.R."/>
            <person name="Klages S."/>
            <person name="Esquenazi E."/>
            <person name="Niessen S."/>
            <person name="Hoover H."/>
            <person name="Rothmann M."/>
            <person name="Lasken R.S."/>
            <person name="Yates J.R.III."/>
            <person name="Reinhardt R."/>
            <person name="Kube M."/>
            <person name="Burkart M.D."/>
            <person name="Allen E.E."/>
            <person name="Dorrestein P.C."/>
            <person name="Gerwick W.H."/>
            <person name="Gerwick L."/>
        </authorList>
    </citation>
    <scope>NUCLEOTIDE SEQUENCE [LARGE SCALE GENOMIC DNA]</scope>
    <source>
        <strain evidence="2">3L</strain>
    </source>
</reference>
<sequence length="58" mass="6567">GWEVEGWEVEGWEVEGWEVGRLKVERDGLRPAFSEPVAYWPRLKVGGLNAMAWPIGQG</sequence>
<evidence type="ECO:0000313" key="2">
    <source>
        <dbReference type="Proteomes" id="UP000003959"/>
    </source>
</evidence>
<feature type="non-terminal residue" evidence="1">
    <location>
        <position position="1"/>
    </location>
</feature>
<gene>
    <name evidence="1" type="ORF">LYNGBM3L_61320</name>
</gene>
<dbReference type="EMBL" id="GL890967">
    <property type="protein sequence ID" value="EGJ29671.1"/>
    <property type="molecule type" value="Genomic_DNA"/>
</dbReference>
<keyword evidence="2" id="KW-1185">Reference proteome</keyword>
<organism evidence="1 2">
    <name type="scientific">Moorena producens 3L</name>
    <dbReference type="NCBI Taxonomy" id="489825"/>
    <lineage>
        <taxon>Bacteria</taxon>
        <taxon>Bacillati</taxon>
        <taxon>Cyanobacteriota</taxon>
        <taxon>Cyanophyceae</taxon>
        <taxon>Coleofasciculales</taxon>
        <taxon>Coleofasciculaceae</taxon>
        <taxon>Moorena</taxon>
    </lineage>
</organism>
<proteinExistence type="predicted"/>